<name>A0A9P0CC87_9CUCU</name>
<evidence type="ECO:0000313" key="2">
    <source>
        <dbReference type="Proteomes" id="UP001153636"/>
    </source>
</evidence>
<dbReference type="EMBL" id="OV651813">
    <property type="protein sequence ID" value="CAH1099314.1"/>
    <property type="molecule type" value="Genomic_DNA"/>
</dbReference>
<evidence type="ECO:0000313" key="1">
    <source>
        <dbReference type="EMBL" id="CAH1099314.1"/>
    </source>
</evidence>
<dbReference type="Proteomes" id="UP001153636">
    <property type="component" value="Chromosome 1"/>
</dbReference>
<organism evidence="1 2">
    <name type="scientific">Psylliodes chrysocephalus</name>
    <dbReference type="NCBI Taxonomy" id="3402493"/>
    <lineage>
        <taxon>Eukaryota</taxon>
        <taxon>Metazoa</taxon>
        <taxon>Ecdysozoa</taxon>
        <taxon>Arthropoda</taxon>
        <taxon>Hexapoda</taxon>
        <taxon>Insecta</taxon>
        <taxon>Pterygota</taxon>
        <taxon>Neoptera</taxon>
        <taxon>Endopterygota</taxon>
        <taxon>Coleoptera</taxon>
        <taxon>Polyphaga</taxon>
        <taxon>Cucujiformia</taxon>
        <taxon>Chrysomeloidea</taxon>
        <taxon>Chrysomelidae</taxon>
        <taxon>Galerucinae</taxon>
        <taxon>Alticini</taxon>
        <taxon>Psylliodes</taxon>
    </lineage>
</organism>
<sequence length="142" mass="16620">MTGHLGGLQAKMKEKFNHAIFVHCRAHRLNLVLSRRMDNIKDCKDLFSTLSGLASFFLKSSKRTRALDIHDQKTFPIVAPTRWNYNGRLGQIVFLYRGSLIHFFQDVWDNKGTWDAETVTAAKGYLHWLKQNFDFCRDFPFH</sequence>
<gene>
    <name evidence="1" type="ORF">PSYICH_LOCUS898</name>
</gene>
<protein>
    <submittedName>
        <fullName evidence="1">Uncharacterized protein</fullName>
    </submittedName>
</protein>
<dbReference type="InterPro" id="IPR012337">
    <property type="entry name" value="RNaseH-like_sf"/>
</dbReference>
<accession>A0A9P0CC87</accession>
<proteinExistence type="predicted"/>
<keyword evidence="2" id="KW-1185">Reference proteome</keyword>
<dbReference type="SUPFAM" id="SSF53098">
    <property type="entry name" value="Ribonuclease H-like"/>
    <property type="match status" value="1"/>
</dbReference>
<dbReference type="AlphaFoldDB" id="A0A9P0CC87"/>
<dbReference type="OrthoDB" id="6617004at2759"/>
<reference evidence="1" key="1">
    <citation type="submission" date="2022-01" db="EMBL/GenBank/DDBJ databases">
        <authorList>
            <person name="King R."/>
        </authorList>
    </citation>
    <scope>NUCLEOTIDE SEQUENCE</scope>
</reference>